<keyword evidence="3" id="KW-0804">Transcription</keyword>
<dbReference type="InterPro" id="IPR009057">
    <property type="entry name" value="Homeodomain-like_sf"/>
</dbReference>
<dbReference type="GO" id="GO:0003700">
    <property type="term" value="F:DNA-binding transcription factor activity"/>
    <property type="evidence" value="ECO:0007669"/>
    <property type="project" value="InterPro"/>
</dbReference>
<dbReference type="SMART" id="SM00342">
    <property type="entry name" value="HTH_ARAC"/>
    <property type="match status" value="1"/>
</dbReference>
<evidence type="ECO:0000256" key="2">
    <source>
        <dbReference type="ARBA" id="ARBA00023125"/>
    </source>
</evidence>
<evidence type="ECO:0000313" key="5">
    <source>
        <dbReference type="EMBL" id="KJL22192.1"/>
    </source>
</evidence>
<dbReference type="Gene3D" id="1.10.10.60">
    <property type="entry name" value="Homeodomain-like"/>
    <property type="match status" value="2"/>
</dbReference>
<proteinExistence type="predicted"/>
<dbReference type="GO" id="GO:0043565">
    <property type="term" value="F:sequence-specific DNA binding"/>
    <property type="evidence" value="ECO:0007669"/>
    <property type="project" value="InterPro"/>
</dbReference>
<evidence type="ECO:0000259" key="4">
    <source>
        <dbReference type="PROSITE" id="PS01124"/>
    </source>
</evidence>
<evidence type="ECO:0000256" key="1">
    <source>
        <dbReference type="ARBA" id="ARBA00023015"/>
    </source>
</evidence>
<dbReference type="PROSITE" id="PS00041">
    <property type="entry name" value="HTH_ARAC_FAMILY_1"/>
    <property type="match status" value="1"/>
</dbReference>
<dbReference type="SUPFAM" id="SSF46689">
    <property type="entry name" value="Homeodomain-like"/>
    <property type="match status" value="2"/>
</dbReference>
<comment type="caution">
    <text evidence="5">The sequence shown here is derived from an EMBL/GenBank/DDBJ whole genome shotgun (WGS) entry which is preliminary data.</text>
</comment>
<dbReference type="AlphaFoldDB" id="A0A0F0KMT2"/>
<reference evidence="5 6" key="1">
    <citation type="submission" date="2015-02" db="EMBL/GenBank/DDBJ databases">
        <title>Draft genome sequences of ten Microbacterium spp. with emphasis on heavy metal contaminated environments.</title>
        <authorList>
            <person name="Corretto E."/>
        </authorList>
    </citation>
    <scope>NUCLEOTIDE SEQUENCE [LARGE SCALE GENOMIC DNA]</scope>
    <source>
        <strain evidence="5 6">BEL163</strain>
    </source>
</reference>
<evidence type="ECO:0000256" key="3">
    <source>
        <dbReference type="ARBA" id="ARBA00023163"/>
    </source>
</evidence>
<keyword evidence="2" id="KW-0238">DNA-binding</keyword>
<name>A0A0F0KMT2_9MICO</name>
<dbReference type="PANTHER" id="PTHR46796:SF13">
    <property type="entry name" value="HTH-TYPE TRANSCRIPTIONAL ACTIVATOR RHAS"/>
    <property type="match status" value="1"/>
</dbReference>
<keyword evidence="1" id="KW-0805">Transcription regulation</keyword>
<dbReference type="PANTHER" id="PTHR46796">
    <property type="entry name" value="HTH-TYPE TRANSCRIPTIONAL ACTIVATOR RHAS-RELATED"/>
    <property type="match status" value="1"/>
</dbReference>
<dbReference type="EMBL" id="JYIV01000026">
    <property type="protein sequence ID" value="KJL22192.1"/>
    <property type="molecule type" value="Genomic_DNA"/>
</dbReference>
<dbReference type="InterPro" id="IPR018062">
    <property type="entry name" value="HTH_AraC-typ_CS"/>
</dbReference>
<sequence length="280" mass="30405">MSSVDRALSSIRVVSSRRWKAPRSPVASEGAPPQLLVIPERDDLRIDTGGRHHLVRSDQLAVVCPAEGDTITLTREIRAEMHTVVGVEAIAFESRGHVYTLLEQELPRTIVVDRTPLLVSVVALLQAEGRRDPVVNSLLCKLTEVAVCAAIAAWIDTAPTPPGWIGGVAHPTIGATLEAVHSELGAAWTVSDMAAHAHMSRSAFARLFREVVGSTPSSHLARWRMAHALELLDAAPELPLKDVAERLGYSDEFALSTAFKRRFGASPRNYVDPAPSRIRS</sequence>
<dbReference type="Proteomes" id="UP000033725">
    <property type="component" value="Unassembled WGS sequence"/>
</dbReference>
<dbReference type="Pfam" id="PF12833">
    <property type="entry name" value="HTH_18"/>
    <property type="match status" value="1"/>
</dbReference>
<protein>
    <submittedName>
        <fullName evidence="5">Putative response regulatory protein</fullName>
    </submittedName>
</protein>
<dbReference type="InterPro" id="IPR050204">
    <property type="entry name" value="AraC_XylS_family_regulators"/>
</dbReference>
<gene>
    <name evidence="5" type="ORF">RN51_02072</name>
</gene>
<dbReference type="PROSITE" id="PS01124">
    <property type="entry name" value="HTH_ARAC_FAMILY_2"/>
    <property type="match status" value="1"/>
</dbReference>
<dbReference type="PATRIC" id="fig|82380.10.peg.2083"/>
<evidence type="ECO:0000313" key="6">
    <source>
        <dbReference type="Proteomes" id="UP000033725"/>
    </source>
</evidence>
<organism evidence="5 6">
    <name type="scientific">Microbacterium oxydans</name>
    <dbReference type="NCBI Taxonomy" id="82380"/>
    <lineage>
        <taxon>Bacteria</taxon>
        <taxon>Bacillati</taxon>
        <taxon>Actinomycetota</taxon>
        <taxon>Actinomycetes</taxon>
        <taxon>Micrococcales</taxon>
        <taxon>Microbacteriaceae</taxon>
        <taxon>Microbacterium</taxon>
    </lineage>
</organism>
<dbReference type="InterPro" id="IPR018060">
    <property type="entry name" value="HTH_AraC"/>
</dbReference>
<feature type="domain" description="HTH araC/xylS-type" evidence="4">
    <location>
        <begin position="174"/>
        <end position="273"/>
    </location>
</feature>
<accession>A0A0F0KMT2</accession>